<proteinExistence type="predicted"/>
<name>A0A0K1W213_9MOLU</name>
<protein>
    <submittedName>
        <fullName evidence="1">Uncharacterized protein</fullName>
    </submittedName>
</protein>
<organism evidence="1 2">
    <name type="scientific">Spiroplasma litorale</name>
    <dbReference type="NCBI Taxonomy" id="216942"/>
    <lineage>
        <taxon>Bacteria</taxon>
        <taxon>Bacillati</taxon>
        <taxon>Mycoplasmatota</taxon>
        <taxon>Mollicutes</taxon>
        <taxon>Entomoplasmatales</taxon>
        <taxon>Spiroplasmataceae</taxon>
        <taxon>Spiroplasma</taxon>
    </lineage>
</organism>
<dbReference type="PATRIC" id="fig|216942.3.peg.494"/>
<dbReference type="AlphaFoldDB" id="A0A0K1W213"/>
<dbReference type="STRING" id="216942.SLITO_v1c04910"/>
<keyword evidence="2" id="KW-1185">Reference proteome</keyword>
<gene>
    <name evidence="1" type="ORF">SLITO_v1c04910</name>
</gene>
<dbReference type="Proteomes" id="UP000067476">
    <property type="component" value="Chromosome"/>
</dbReference>
<dbReference type="KEGG" id="sll:SLITO_v1c04910"/>
<dbReference type="OrthoDB" id="389120at2"/>
<accession>A0A0K1W213</accession>
<reference evidence="1 2" key="1">
    <citation type="journal article" date="2015" name="Genome Announc.">
        <title>Complete Genome Sequence of Spiroplasma litorale TN-1T (DSM 21781), a Bacterium Isolated from a Green-Eyed Horsefly (Tabanus nigrovittatus).</title>
        <authorList>
            <person name="Lo W.S."/>
            <person name="Lai Y.C."/>
            <person name="Lien Y.W."/>
            <person name="Wang T.H."/>
            <person name="Kuo C.H."/>
        </authorList>
    </citation>
    <scope>NUCLEOTIDE SEQUENCE [LARGE SCALE GENOMIC DNA]</scope>
    <source>
        <strain evidence="1 2">TN-1</strain>
    </source>
</reference>
<dbReference type="EMBL" id="CP012357">
    <property type="protein sequence ID" value="AKX34142.1"/>
    <property type="molecule type" value="Genomic_DNA"/>
</dbReference>
<evidence type="ECO:0000313" key="1">
    <source>
        <dbReference type="EMBL" id="AKX34142.1"/>
    </source>
</evidence>
<dbReference type="RefSeq" id="WP_075058233.1">
    <property type="nucleotide sequence ID" value="NZ_CP012357.1"/>
</dbReference>
<sequence length="220" mass="26602">MNFNIEELIFDFYKRDVKGLLSNKQFKLNFSQKKDLISITKSDDCKKLFDKINDFFKKNIWINEYELSLMLTLITQRYNYFYQTELEWNKFFENKLFLENGNNLRENISIFFEKQINLFSNNYLDILNGFSLNIWNKSLYKSIQEIFKSIINERLLDQKLNKIKDFIKFVKNTKNIYSSLECIGIEVEKQKFLSNTNEIKIVFQSMIDLVDSIKRKIELN</sequence>
<evidence type="ECO:0000313" key="2">
    <source>
        <dbReference type="Proteomes" id="UP000067476"/>
    </source>
</evidence>